<sequence length="296" mass="32787">MGRRKTSVYWKYLGKALNQHDDVINMHGWFQKLFKSRVSGTQREQEAEATKKSASTSVNRVSASPSSASSFCSSSSSSPGTTPSKAQSALSSRLRFSRKYDVFVCHSSVDSDSEEAGRLVSFLEASPRSLRCFLRERDDCPGAAISTELCQAVQNSHLWALLITPSFLQDDWCKYMMHQALAEGPMSNRIIPLVQNLPRSECPQELRFFFCIDLNRNPDWGYTLLNKTVLKYLEDLVAKEKTLDGNMDSSGSESGGGDSSRTDILVSQCDPADTSIPLEVIKTEDGSLNSDCLGHQ</sequence>
<dbReference type="AlphaFoldDB" id="A0A671V6X7"/>
<dbReference type="SUPFAM" id="SSF52200">
    <property type="entry name" value="Toll/Interleukin receptor TIR domain"/>
    <property type="match status" value="1"/>
</dbReference>
<dbReference type="InterPro" id="IPR035897">
    <property type="entry name" value="Toll_tir_struct_dom_sf"/>
</dbReference>
<feature type="region of interest" description="Disordered" evidence="1">
    <location>
        <begin position="48"/>
        <end position="86"/>
    </location>
</feature>
<dbReference type="GO" id="GO:0035663">
    <property type="term" value="F:Toll-like receptor 2 binding"/>
    <property type="evidence" value="ECO:0007669"/>
    <property type="project" value="TreeGrafter"/>
</dbReference>
<feature type="domain" description="TIR" evidence="2">
    <location>
        <begin position="98"/>
        <end position="240"/>
    </location>
</feature>
<evidence type="ECO:0000259" key="2">
    <source>
        <dbReference type="PROSITE" id="PS50104"/>
    </source>
</evidence>
<dbReference type="GO" id="GO:0043123">
    <property type="term" value="P:positive regulation of canonical NF-kappaB signal transduction"/>
    <property type="evidence" value="ECO:0007669"/>
    <property type="project" value="TreeGrafter"/>
</dbReference>
<dbReference type="GO" id="GO:2000343">
    <property type="term" value="P:positive regulation of chemokine (C-X-C motif) ligand 2 production"/>
    <property type="evidence" value="ECO:0007669"/>
    <property type="project" value="TreeGrafter"/>
</dbReference>
<dbReference type="GeneTree" id="ENSGT00510000048428"/>
<dbReference type="SMART" id="SM00255">
    <property type="entry name" value="TIR"/>
    <property type="match status" value="1"/>
</dbReference>
<dbReference type="Proteomes" id="UP000472265">
    <property type="component" value="Chromosome 2"/>
</dbReference>
<keyword evidence="4" id="KW-1185">Reference proteome</keyword>
<accession>A0A671V6X7</accession>
<dbReference type="PROSITE" id="PS50104">
    <property type="entry name" value="TIR"/>
    <property type="match status" value="1"/>
</dbReference>
<evidence type="ECO:0000313" key="3">
    <source>
        <dbReference type="Ensembl" id="ENSSAUP00010022493.1"/>
    </source>
</evidence>
<reference evidence="3" key="3">
    <citation type="submission" date="2025-09" db="UniProtKB">
        <authorList>
            <consortium name="Ensembl"/>
        </authorList>
    </citation>
    <scope>IDENTIFICATION</scope>
</reference>
<dbReference type="OrthoDB" id="9424455at2759"/>
<gene>
    <name evidence="3" type="primary">TIRAP</name>
    <name evidence="3" type="synonym">tirap</name>
</gene>
<dbReference type="Pfam" id="PF13676">
    <property type="entry name" value="TIR_2"/>
    <property type="match status" value="1"/>
</dbReference>
<evidence type="ECO:0000313" key="4">
    <source>
        <dbReference type="Proteomes" id="UP000472265"/>
    </source>
</evidence>
<dbReference type="GO" id="GO:0005886">
    <property type="term" value="C:plasma membrane"/>
    <property type="evidence" value="ECO:0007669"/>
    <property type="project" value="TreeGrafter"/>
</dbReference>
<feature type="compositionally biased region" description="Low complexity" evidence="1">
    <location>
        <begin position="55"/>
        <end position="86"/>
    </location>
</feature>
<organism evidence="3 4">
    <name type="scientific">Sparus aurata</name>
    <name type="common">Gilthead sea bream</name>
    <dbReference type="NCBI Taxonomy" id="8175"/>
    <lineage>
        <taxon>Eukaryota</taxon>
        <taxon>Metazoa</taxon>
        <taxon>Chordata</taxon>
        <taxon>Craniata</taxon>
        <taxon>Vertebrata</taxon>
        <taxon>Euteleostomi</taxon>
        <taxon>Actinopterygii</taxon>
        <taxon>Neopterygii</taxon>
        <taxon>Teleostei</taxon>
        <taxon>Neoteleostei</taxon>
        <taxon>Acanthomorphata</taxon>
        <taxon>Eupercaria</taxon>
        <taxon>Spariformes</taxon>
        <taxon>Sparidae</taxon>
        <taxon>Sparus</taxon>
    </lineage>
</organism>
<dbReference type="InterPro" id="IPR017279">
    <property type="entry name" value="Tol-interleuk_rcpt_adapt_Tirap"/>
</dbReference>
<reference evidence="3" key="2">
    <citation type="submission" date="2025-08" db="UniProtKB">
        <authorList>
            <consortium name="Ensembl"/>
        </authorList>
    </citation>
    <scope>IDENTIFICATION</scope>
</reference>
<dbReference type="InParanoid" id="A0A671V6X7"/>
<dbReference type="RefSeq" id="XP_030298092.1">
    <property type="nucleotide sequence ID" value="XM_030442232.1"/>
</dbReference>
<evidence type="ECO:0000256" key="1">
    <source>
        <dbReference type="SAM" id="MobiDB-lite"/>
    </source>
</evidence>
<protein>
    <submittedName>
        <fullName evidence="3">TIR domain containing adaptor protein</fullName>
    </submittedName>
</protein>
<dbReference type="Ensembl" id="ENSSAUT00010023750.1">
    <property type="protein sequence ID" value="ENSSAUP00010022493.1"/>
    <property type="gene ID" value="ENSSAUG00010009902.1"/>
</dbReference>
<feature type="region of interest" description="Disordered" evidence="1">
    <location>
        <begin position="243"/>
        <end position="264"/>
    </location>
</feature>
<dbReference type="OMA" id="MHGWFQK"/>
<dbReference type="PANTHER" id="PTHR22662:SF0">
    <property type="entry name" value="TOLL_INTERLEUKIN-1 RECEPTOR DOMAIN-CONTAINING ADAPTER PROTEIN"/>
    <property type="match status" value="1"/>
</dbReference>
<dbReference type="GeneID" id="115596817"/>
<dbReference type="GO" id="GO:0005737">
    <property type="term" value="C:cytoplasm"/>
    <property type="evidence" value="ECO:0007669"/>
    <property type="project" value="TreeGrafter"/>
</dbReference>
<dbReference type="GO" id="GO:0034142">
    <property type="term" value="P:toll-like receptor 4 signaling pathway"/>
    <property type="evidence" value="ECO:0007669"/>
    <property type="project" value="TreeGrafter"/>
</dbReference>
<dbReference type="InterPro" id="IPR000157">
    <property type="entry name" value="TIR_dom"/>
</dbReference>
<dbReference type="GO" id="GO:0035662">
    <property type="term" value="F:Toll-like receptor 4 binding"/>
    <property type="evidence" value="ECO:0007669"/>
    <property type="project" value="TreeGrafter"/>
</dbReference>
<proteinExistence type="predicted"/>
<dbReference type="Gene3D" id="3.40.50.10140">
    <property type="entry name" value="Toll/interleukin-1 receptor homology (TIR) domain"/>
    <property type="match status" value="1"/>
</dbReference>
<name>A0A671V6X7_SPAAU</name>
<dbReference type="GO" id="GO:0032760">
    <property type="term" value="P:positive regulation of tumor necrosis factor production"/>
    <property type="evidence" value="ECO:0007669"/>
    <property type="project" value="TreeGrafter"/>
</dbReference>
<reference evidence="3" key="1">
    <citation type="submission" date="2021-04" db="EMBL/GenBank/DDBJ databases">
        <authorList>
            <consortium name="Wellcome Sanger Institute Data Sharing"/>
        </authorList>
    </citation>
    <scope>NUCLEOTIDE SEQUENCE [LARGE SCALE GENOMIC DNA]</scope>
</reference>
<dbReference type="PANTHER" id="PTHR22662">
    <property type="entry name" value="TIRAP"/>
    <property type="match status" value="1"/>
</dbReference>